<sequence>MNNEEVIGDGNENNKEVVGDENLMNEDSEESDSEGDDDEEDEAFDVEDLQFGRDENCYDDGGLGGTKANLSPSFLEHVEEDVVPDEDGVSDVSGDEIIFFFRIYYY</sequence>
<evidence type="ECO:0000256" key="1">
    <source>
        <dbReference type="SAM" id="MobiDB-lite"/>
    </source>
</evidence>
<dbReference type="AlphaFoldDB" id="A0AAV3PRL0"/>
<feature type="region of interest" description="Disordered" evidence="1">
    <location>
        <begin position="1"/>
        <end position="53"/>
    </location>
</feature>
<gene>
    <name evidence="2" type="ORF">LIER_43247</name>
</gene>
<reference evidence="2 3" key="1">
    <citation type="submission" date="2024-01" db="EMBL/GenBank/DDBJ databases">
        <title>The complete chloroplast genome sequence of Lithospermum erythrorhizon: insights into the phylogenetic relationship among Boraginaceae species and the maternal lineages of purple gromwells.</title>
        <authorList>
            <person name="Okada T."/>
            <person name="Watanabe K."/>
        </authorList>
    </citation>
    <scope>NUCLEOTIDE SEQUENCE [LARGE SCALE GENOMIC DNA]</scope>
</reference>
<comment type="caution">
    <text evidence="2">The sequence shown here is derived from an EMBL/GenBank/DDBJ whole genome shotgun (WGS) entry which is preliminary data.</text>
</comment>
<accession>A0AAV3PRL0</accession>
<dbReference type="Proteomes" id="UP001454036">
    <property type="component" value="Unassembled WGS sequence"/>
</dbReference>
<proteinExistence type="predicted"/>
<dbReference type="EMBL" id="BAABME010033702">
    <property type="protein sequence ID" value="GAA0153733.1"/>
    <property type="molecule type" value="Genomic_DNA"/>
</dbReference>
<name>A0AAV3PRL0_LITER</name>
<organism evidence="2 3">
    <name type="scientific">Lithospermum erythrorhizon</name>
    <name type="common">Purple gromwell</name>
    <name type="synonym">Lithospermum officinale var. erythrorhizon</name>
    <dbReference type="NCBI Taxonomy" id="34254"/>
    <lineage>
        <taxon>Eukaryota</taxon>
        <taxon>Viridiplantae</taxon>
        <taxon>Streptophyta</taxon>
        <taxon>Embryophyta</taxon>
        <taxon>Tracheophyta</taxon>
        <taxon>Spermatophyta</taxon>
        <taxon>Magnoliopsida</taxon>
        <taxon>eudicotyledons</taxon>
        <taxon>Gunneridae</taxon>
        <taxon>Pentapetalae</taxon>
        <taxon>asterids</taxon>
        <taxon>lamiids</taxon>
        <taxon>Boraginales</taxon>
        <taxon>Boraginaceae</taxon>
        <taxon>Boraginoideae</taxon>
        <taxon>Lithospermeae</taxon>
        <taxon>Lithospermum</taxon>
    </lineage>
</organism>
<evidence type="ECO:0000313" key="2">
    <source>
        <dbReference type="EMBL" id="GAA0153733.1"/>
    </source>
</evidence>
<evidence type="ECO:0000313" key="3">
    <source>
        <dbReference type="Proteomes" id="UP001454036"/>
    </source>
</evidence>
<protein>
    <submittedName>
        <fullName evidence="2">Uncharacterized protein</fullName>
    </submittedName>
</protein>
<feature type="compositionally biased region" description="Acidic residues" evidence="1">
    <location>
        <begin position="23"/>
        <end position="48"/>
    </location>
</feature>
<keyword evidence="3" id="KW-1185">Reference proteome</keyword>